<organism evidence="1 2">
    <name type="scientific">Sporormia fimetaria CBS 119925</name>
    <dbReference type="NCBI Taxonomy" id="1340428"/>
    <lineage>
        <taxon>Eukaryota</taxon>
        <taxon>Fungi</taxon>
        <taxon>Dikarya</taxon>
        <taxon>Ascomycota</taxon>
        <taxon>Pezizomycotina</taxon>
        <taxon>Dothideomycetes</taxon>
        <taxon>Pleosporomycetidae</taxon>
        <taxon>Pleosporales</taxon>
        <taxon>Sporormiaceae</taxon>
        <taxon>Sporormia</taxon>
    </lineage>
</organism>
<evidence type="ECO:0000313" key="1">
    <source>
        <dbReference type="EMBL" id="KAF2746752.1"/>
    </source>
</evidence>
<dbReference type="EMBL" id="MU006576">
    <property type="protein sequence ID" value="KAF2746752.1"/>
    <property type="molecule type" value="Genomic_DNA"/>
</dbReference>
<reference evidence="1" key="1">
    <citation type="journal article" date="2020" name="Stud. Mycol.">
        <title>101 Dothideomycetes genomes: a test case for predicting lifestyles and emergence of pathogens.</title>
        <authorList>
            <person name="Haridas S."/>
            <person name="Albert R."/>
            <person name="Binder M."/>
            <person name="Bloem J."/>
            <person name="Labutti K."/>
            <person name="Salamov A."/>
            <person name="Andreopoulos B."/>
            <person name="Baker S."/>
            <person name="Barry K."/>
            <person name="Bills G."/>
            <person name="Bluhm B."/>
            <person name="Cannon C."/>
            <person name="Castanera R."/>
            <person name="Culley D."/>
            <person name="Daum C."/>
            <person name="Ezra D."/>
            <person name="Gonzalez J."/>
            <person name="Henrissat B."/>
            <person name="Kuo A."/>
            <person name="Liang C."/>
            <person name="Lipzen A."/>
            <person name="Lutzoni F."/>
            <person name="Magnuson J."/>
            <person name="Mondo S."/>
            <person name="Nolan M."/>
            <person name="Ohm R."/>
            <person name="Pangilinan J."/>
            <person name="Park H.-J."/>
            <person name="Ramirez L."/>
            <person name="Alfaro M."/>
            <person name="Sun H."/>
            <person name="Tritt A."/>
            <person name="Yoshinaga Y."/>
            <person name="Zwiers L.-H."/>
            <person name="Turgeon B."/>
            <person name="Goodwin S."/>
            <person name="Spatafora J."/>
            <person name="Crous P."/>
            <person name="Grigoriev I."/>
        </authorList>
    </citation>
    <scope>NUCLEOTIDE SEQUENCE</scope>
    <source>
        <strain evidence="1">CBS 119925</strain>
    </source>
</reference>
<proteinExistence type="predicted"/>
<protein>
    <submittedName>
        <fullName evidence="1">Uncharacterized protein</fullName>
    </submittedName>
</protein>
<dbReference type="OrthoDB" id="3735213at2759"/>
<dbReference type="AlphaFoldDB" id="A0A6A6V7V7"/>
<accession>A0A6A6V7V7</accession>
<dbReference type="Proteomes" id="UP000799440">
    <property type="component" value="Unassembled WGS sequence"/>
</dbReference>
<gene>
    <name evidence="1" type="ORF">M011DRAFT_468446</name>
</gene>
<keyword evidence="2" id="KW-1185">Reference proteome</keyword>
<sequence>MPPLFTPEQWVQPECGTATFRMRVDLWLAARKAGVGGKVDSKVVNYGDGMGPRRSGINVGYSFDWEQC</sequence>
<evidence type="ECO:0000313" key="2">
    <source>
        <dbReference type="Proteomes" id="UP000799440"/>
    </source>
</evidence>
<name>A0A6A6V7V7_9PLEO</name>